<dbReference type="EMBL" id="GBRH01278047">
    <property type="protein sequence ID" value="JAD19848.1"/>
    <property type="molecule type" value="Transcribed_RNA"/>
</dbReference>
<dbReference type="AlphaFoldDB" id="A0A0A9SX73"/>
<sequence>MIVKPEAPPCLIEQQHRLEAEPQTMSFHLAFEWQLLQNDCTPMLNHSSL</sequence>
<reference evidence="1" key="1">
    <citation type="submission" date="2014-09" db="EMBL/GenBank/DDBJ databases">
        <authorList>
            <person name="Magalhaes I.L.F."/>
            <person name="Oliveira U."/>
            <person name="Santos F.R."/>
            <person name="Vidigal T.H.D.A."/>
            <person name="Brescovit A.D."/>
            <person name="Santos A.J."/>
        </authorList>
    </citation>
    <scope>NUCLEOTIDE SEQUENCE</scope>
    <source>
        <tissue evidence="1">Shoot tissue taken approximately 20 cm above the soil surface</tissue>
    </source>
</reference>
<protein>
    <submittedName>
        <fullName evidence="1">Uncharacterized protein</fullName>
    </submittedName>
</protein>
<name>A0A0A9SX73_ARUDO</name>
<evidence type="ECO:0000313" key="1">
    <source>
        <dbReference type="EMBL" id="JAD19848.1"/>
    </source>
</evidence>
<accession>A0A0A9SX73</accession>
<organism evidence="1">
    <name type="scientific">Arundo donax</name>
    <name type="common">Giant reed</name>
    <name type="synonym">Donax arundinaceus</name>
    <dbReference type="NCBI Taxonomy" id="35708"/>
    <lineage>
        <taxon>Eukaryota</taxon>
        <taxon>Viridiplantae</taxon>
        <taxon>Streptophyta</taxon>
        <taxon>Embryophyta</taxon>
        <taxon>Tracheophyta</taxon>
        <taxon>Spermatophyta</taxon>
        <taxon>Magnoliopsida</taxon>
        <taxon>Liliopsida</taxon>
        <taxon>Poales</taxon>
        <taxon>Poaceae</taxon>
        <taxon>PACMAD clade</taxon>
        <taxon>Arundinoideae</taxon>
        <taxon>Arundineae</taxon>
        <taxon>Arundo</taxon>
    </lineage>
</organism>
<reference evidence="1" key="2">
    <citation type="journal article" date="2015" name="Data Brief">
        <title>Shoot transcriptome of the giant reed, Arundo donax.</title>
        <authorList>
            <person name="Barrero R.A."/>
            <person name="Guerrero F.D."/>
            <person name="Moolhuijzen P."/>
            <person name="Goolsby J.A."/>
            <person name="Tidwell J."/>
            <person name="Bellgard S.E."/>
            <person name="Bellgard M.I."/>
        </authorList>
    </citation>
    <scope>NUCLEOTIDE SEQUENCE</scope>
    <source>
        <tissue evidence="1">Shoot tissue taken approximately 20 cm above the soil surface</tissue>
    </source>
</reference>
<proteinExistence type="predicted"/>